<accession>A0A6C0L3I6</accession>
<name>A0A6C0L3I6_9ZZZZ</name>
<reference evidence="1" key="1">
    <citation type="journal article" date="2020" name="Nature">
        <title>Giant virus diversity and host interactions through global metagenomics.</title>
        <authorList>
            <person name="Schulz F."/>
            <person name="Roux S."/>
            <person name="Paez-Espino D."/>
            <person name="Jungbluth S."/>
            <person name="Walsh D.A."/>
            <person name="Denef V.J."/>
            <person name="McMahon K.D."/>
            <person name="Konstantinidis K.T."/>
            <person name="Eloe-Fadrosh E.A."/>
            <person name="Kyrpides N.C."/>
            <person name="Woyke T."/>
        </authorList>
    </citation>
    <scope>NUCLEOTIDE SEQUENCE</scope>
    <source>
        <strain evidence="1">GVMAG-S-ERX555907-63</strain>
    </source>
</reference>
<dbReference type="EMBL" id="MN741021">
    <property type="protein sequence ID" value="QHU23038.1"/>
    <property type="molecule type" value="Genomic_DNA"/>
</dbReference>
<dbReference type="AlphaFoldDB" id="A0A6C0L3I6"/>
<proteinExistence type="predicted"/>
<organism evidence="1">
    <name type="scientific">viral metagenome</name>
    <dbReference type="NCBI Taxonomy" id="1070528"/>
    <lineage>
        <taxon>unclassified sequences</taxon>
        <taxon>metagenomes</taxon>
        <taxon>organismal metagenomes</taxon>
    </lineage>
</organism>
<protein>
    <submittedName>
        <fullName evidence="1">Uncharacterized protein</fullName>
    </submittedName>
</protein>
<sequence length="71" mass="8571">MFKADMNKIHSMGLQEKDNIYFQNNKINPIFSNNNQNDYDSETELDYIGNTHNYFCNKIRNCMEYLLLFFT</sequence>
<evidence type="ECO:0000313" key="1">
    <source>
        <dbReference type="EMBL" id="QHU23038.1"/>
    </source>
</evidence>